<feature type="region of interest" description="Disordered" evidence="1">
    <location>
        <begin position="1"/>
        <end position="28"/>
    </location>
</feature>
<keyword evidence="3" id="KW-1185">Reference proteome</keyword>
<dbReference type="GeneID" id="85391513"/>
<evidence type="ECO:0000313" key="3">
    <source>
        <dbReference type="Proteomes" id="UP001244207"/>
    </source>
</evidence>
<accession>A0AAD8UT57</accession>
<organism evidence="2 3">
    <name type="scientific">Glomerella acutata</name>
    <name type="common">Colletotrichum acutatum</name>
    <dbReference type="NCBI Taxonomy" id="27357"/>
    <lineage>
        <taxon>Eukaryota</taxon>
        <taxon>Fungi</taxon>
        <taxon>Dikarya</taxon>
        <taxon>Ascomycota</taxon>
        <taxon>Pezizomycotina</taxon>
        <taxon>Sordariomycetes</taxon>
        <taxon>Hypocreomycetidae</taxon>
        <taxon>Glomerellales</taxon>
        <taxon>Glomerellaceae</taxon>
        <taxon>Colletotrichum</taxon>
        <taxon>Colletotrichum acutatum species complex</taxon>
    </lineage>
</organism>
<reference evidence="2" key="1">
    <citation type="submission" date="2021-12" db="EMBL/GenBank/DDBJ databases">
        <title>Comparative genomics, transcriptomics and evolutionary studies reveal genomic signatures of adaptation to plant cell wall in hemibiotrophic fungi.</title>
        <authorList>
            <consortium name="DOE Joint Genome Institute"/>
            <person name="Baroncelli R."/>
            <person name="Diaz J.F."/>
            <person name="Benocci T."/>
            <person name="Peng M."/>
            <person name="Battaglia E."/>
            <person name="Haridas S."/>
            <person name="Andreopoulos W."/>
            <person name="Labutti K."/>
            <person name="Pangilinan J."/>
            <person name="Floch G.L."/>
            <person name="Makela M.R."/>
            <person name="Henrissat B."/>
            <person name="Grigoriev I.V."/>
            <person name="Crouch J.A."/>
            <person name="De Vries R.P."/>
            <person name="Sukno S.A."/>
            <person name="Thon M.R."/>
        </authorList>
    </citation>
    <scope>NUCLEOTIDE SEQUENCE</scope>
    <source>
        <strain evidence="2">CBS 112980</strain>
    </source>
</reference>
<proteinExistence type="predicted"/>
<dbReference type="Proteomes" id="UP001244207">
    <property type="component" value="Unassembled WGS sequence"/>
</dbReference>
<evidence type="ECO:0000313" key="2">
    <source>
        <dbReference type="EMBL" id="KAK1727985.1"/>
    </source>
</evidence>
<evidence type="ECO:0000256" key="1">
    <source>
        <dbReference type="SAM" id="MobiDB-lite"/>
    </source>
</evidence>
<dbReference type="AlphaFoldDB" id="A0AAD8UT57"/>
<dbReference type="RefSeq" id="XP_060368040.1">
    <property type="nucleotide sequence ID" value="XM_060507614.1"/>
</dbReference>
<dbReference type="EMBL" id="JAHMHS010000020">
    <property type="protein sequence ID" value="KAK1727985.1"/>
    <property type="molecule type" value="Genomic_DNA"/>
</dbReference>
<name>A0AAD8UT57_GLOAC</name>
<comment type="caution">
    <text evidence="2">The sequence shown here is derived from an EMBL/GenBank/DDBJ whole genome shotgun (WGS) entry which is preliminary data.</text>
</comment>
<sequence>MICDEPGGRQQTRQPHLDRWPSPASGPRVCASRTHARWRFSNSTPIQSLTSSTSII</sequence>
<gene>
    <name evidence="2" type="ORF">BDZ83DRAFT_610844</name>
</gene>
<protein>
    <submittedName>
        <fullName evidence="2">Uncharacterized protein</fullName>
    </submittedName>
</protein>